<protein>
    <submittedName>
        <fullName evidence="1">Uncharacterized protein</fullName>
    </submittedName>
</protein>
<sequence>MNSTKICMLRAACRRSCDTGAYNKDHERSNISGISALLNTHRDSRAESSVFVQEATHFFQSTGFFSQRQIGFQDCQAIPKAASHYLRASTRHFVYLGSDFPRGVTGDVHRVVITFASTFHMLMNDFYRPWC</sequence>
<dbReference type="AlphaFoldDB" id="A0A3P7RKC4"/>
<gene>
    <name evidence="1" type="ORF">DILT_LOCUS18469</name>
</gene>
<organism evidence="1 2">
    <name type="scientific">Dibothriocephalus latus</name>
    <name type="common">Fish tapeworm</name>
    <name type="synonym">Diphyllobothrium latum</name>
    <dbReference type="NCBI Taxonomy" id="60516"/>
    <lineage>
        <taxon>Eukaryota</taxon>
        <taxon>Metazoa</taxon>
        <taxon>Spiralia</taxon>
        <taxon>Lophotrochozoa</taxon>
        <taxon>Platyhelminthes</taxon>
        <taxon>Cestoda</taxon>
        <taxon>Eucestoda</taxon>
        <taxon>Diphyllobothriidea</taxon>
        <taxon>Diphyllobothriidae</taxon>
        <taxon>Dibothriocephalus</taxon>
    </lineage>
</organism>
<accession>A0A3P7RKC4</accession>
<keyword evidence="2" id="KW-1185">Reference proteome</keyword>
<evidence type="ECO:0000313" key="2">
    <source>
        <dbReference type="Proteomes" id="UP000281553"/>
    </source>
</evidence>
<proteinExistence type="predicted"/>
<dbReference type="Proteomes" id="UP000281553">
    <property type="component" value="Unassembled WGS sequence"/>
</dbReference>
<name>A0A3P7RKC4_DIBLA</name>
<dbReference type="EMBL" id="UYRU01100677">
    <property type="protein sequence ID" value="VDN41179.1"/>
    <property type="molecule type" value="Genomic_DNA"/>
</dbReference>
<reference evidence="1 2" key="1">
    <citation type="submission" date="2018-11" db="EMBL/GenBank/DDBJ databases">
        <authorList>
            <consortium name="Pathogen Informatics"/>
        </authorList>
    </citation>
    <scope>NUCLEOTIDE SEQUENCE [LARGE SCALE GENOMIC DNA]</scope>
</reference>
<evidence type="ECO:0000313" key="1">
    <source>
        <dbReference type="EMBL" id="VDN41179.1"/>
    </source>
</evidence>